<name>A0A8J5H6N2_ZINOF</name>
<gene>
    <name evidence="2" type="ORF">ZIOFF_017068</name>
</gene>
<dbReference type="Proteomes" id="UP000734854">
    <property type="component" value="Unassembled WGS sequence"/>
</dbReference>
<accession>A0A8J5H6N2</accession>
<protein>
    <submittedName>
        <fullName evidence="2">Uncharacterized protein</fullName>
    </submittedName>
</protein>
<keyword evidence="3" id="KW-1185">Reference proteome</keyword>
<evidence type="ECO:0000256" key="1">
    <source>
        <dbReference type="SAM" id="MobiDB-lite"/>
    </source>
</evidence>
<comment type="caution">
    <text evidence="2">The sequence shown here is derived from an EMBL/GenBank/DDBJ whole genome shotgun (WGS) entry which is preliminary data.</text>
</comment>
<organism evidence="2 3">
    <name type="scientific">Zingiber officinale</name>
    <name type="common">Ginger</name>
    <name type="synonym">Amomum zingiber</name>
    <dbReference type="NCBI Taxonomy" id="94328"/>
    <lineage>
        <taxon>Eukaryota</taxon>
        <taxon>Viridiplantae</taxon>
        <taxon>Streptophyta</taxon>
        <taxon>Embryophyta</taxon>
        <taxon>Tracheophyta</taxon>
        <taxon>Spermatophyta</taxon>
        <taxon>Magnoliopsida</taxon>
        <taxon>Liliopsida</taxon>
        <taxon>Zingiberales</taxon>
        <taxon>Zingiberaceae</taxon>
        <taxon>Zingiber</taxon>
    </lineage>
</organism>
<feature type="compositionally biased region" description="Basic and acidic residues" evidence="1">
    <location>
        <begin position="1"/>
        <end position="20"/>
    </location>
</feature>
<dbReference type="AlphaFoldDB" id="A0A8J5H6N2"/>
<reference evidence="2 3" key="1">
    <citation type="submission" date="2020-08" db="EMBL/GenBank/DDBJ databases">
        <title>Plant Genome Project.</title>
        <authorList>
            <person name="Zhang R.-G."/>
        </authorList>
    </citation>
    <scope>NUCLEOTIDE SEQUENCE [LARGE SCALE GENOMIC DNA]</scope>
    <source>
        <tissue evidence="2">Rhizome</tissue>
    </source>
</reference>
<evidence type="ECO:0000313" key="2">
    <source>
        <dbReference type="EMBL" id="KAG6520039.1"/>
    </source>
</evidence>
<evidence type="ECO:0000313" key="3">
    <source>
        <dbReference type="Proteomes" id="UP000734854"/>
    </source>
</evidence>
<proteinExistence type="predicted"/>
<dbReference type="EMBL" id="JACMSC010000005">
    <property type="protein sequence ID" value="KAG6520039.1"/>
    <property type="molecule type" value="Genomic_DNA"/>
</dbReference>
<feature type="region of interest" description="Disordered" evidence="1">
    <location>
        <begin position="1"/>
        <end position="23"/>
    </location>
</feature>
<sequence length="204" mass="22505">MEEVKFDSNEMKDNTDHADQDLSPSIVEEVKLPEIGIIFSSEEEIRTFYNSYATNVGFGISKLGDRQKHTLQAYTAAKFADACLRGLRGRSGVEEVLPLGPLNEFERYNVDLVELFDVDICIGTFIWQAALAGLKAAATNLIDLCREVLEVYLRTTNAKRYKASAGSKSVIDQVIPVGSAKRRELASRAPVVVSTLQAICGLTR</sequence>